<dbReference type="EMBL" id="JADJMH010000004">
    <property type="protein sequence ID" value="MBK7674341.1"/>
    <property type="molecule type" value="Genomic_DNA"/>
</dbReference>
<organism evidence="1 2">
    <name type="scientific">Candidatus Accumulibacter proximus</name>
    <dbReference type="NCBI Taxonomy" id="2954385"/>
    <lineage>
        <taxon>Bacteria</taxon>
        <taxon>Pseudomonadati</taxon>
        <taxon>Pseudomonadota</taxon>
        <taxon>Betaproteobacteria</taxon>
        <taxon>Candidatus Accumulibacter</taxon>
    </lineage>
</organism>
<accession>A0A935PYN7</accession>
<reference evidence="1 2" key="1">
    <citation type="submission" date="2020-10" db="EMBL/GenBank/DDBJ databases">
        <title>Connecting structure to function with the recovery of over 1000 high-quality activated sludge metagenome-assembled genomes encoding full-length rRNA genes using long-read sequencing.</title>
        <authorList>
            <person name="Singleton C.M."/>
            <person name="Petriglieri F."/>
            <person name="Kristensen J.M."/>
            <person name="Kirkegaard R.H."/>
            <person name="Michaelsen T.Y."/>
            <person name="Andersen M.H."/>
            <person name="Karst S.M."/>
            <person name="Dueholm M.S."/>
            <person name="Nielsen P.H."/>
            <person name="Albertsen M."/>
        </authorList>
    </citation>
    <scope>NUCLEOTIDE SEQUENCE [LARGE SCALE GENOMIC DNA]</scope>
    <source>
        <strain evidence="1">EsbW_18-Q3-R4-48_BATAC.285</strain>
    </source>
</reference>
<name>A0A935PYN7_9PROT</name>
<protein>
    <submittedName>
        <fullName evidence="1">Uncharacterized protein</fullName>
    </submittedName>
</protein>
<evidence type="ECO:0000313" key="1">
    <source>
        <dbReference type="EMBL" id="MBK7674341.1"/>
    </source>
</evidence>
<proteinExistence type="predicted"/>
<dbReference type="AlphaFoldDB" id="A0A935PYN7"/>
<dbReference type="Proteomes" id="UP000697998">
    <property type="component" value="Unassembled WGS sequence"/>
</dbReference>
<evidence type="ECO:0000313" key="2">
    <source>
        <dbReference type="Proteomes" id="UP000697998"/>
    </source>
</evidence>
<gene>
    <name evidence="1" type="ORF">IPJ27_05980</name>
</gene>
<sequence length="299" mass="33215">MNAHQLDIFLDSHEVTLANEVVAALCAHDSVRTAQSIARLRAEAPERPDLPVFDRLHAFLDLTREIHTAGLDADALELTVEVLKTRIVPAAGILGSAAKAFLEFLWLQLARAATHPFDRERPHLHAAELFLRAQAYEAAEAAAVGIAGAEAERAVLHWRSVARYRLAGLKAAWPQILAFAWGAPDAFPDLLQELGDSQLDKDWLAFKAETEDHGNEWLPAWYLLRHPEASAEMGGERASGLPPAIESMPARQAFGLLTRILDLEKQGHSRTLIEYRARLKATDAGFFATYMRSREVQHR</sequence>
<comment type="caution">
    <text evidence="1">The sequence shown here is derived from an EMBL/GenBank/DDBJ whole genome shotgun (WGS) entry which is preliminary data.</text>
</comment>